<dbReference type="CDD" id="cd12455">
    <property type="entry name" value="RRM_like_Smg4_UPF3"/>
    <property type="match status" value="1"/>
</dbReference>
<dbReference type="AlphaFoldDB" id="A0A0C7N715"/>
<evidence type="ECO:0000256" key="5">
    <source>
        <dbReference type="SAM" id="MobiDB-lite"/>
    </source>
</evidence>
<dbReference type="PANTHER" id="PTHR13112">
    <property type="entry name" value="UPF3 REGULATOR OF NONSENSE TRANSCRIPTS-LIKE PROTEIN"/>
    <property type="match status" value="1"/>
</dbReference>
<keyword evidence="3" id="KW-0866">Nonsense-mediated mRNA decay</keyword>
<name>A0A0C7N715_9SACH</name>
<dbReference type="SUPFAM" id="SSF54928">
    <property type="entry name" value="RNA-binding domain, RBD"/>
    <property type="match status" value="1"/>
</dbReference>
<dbReference type="InterPro" id="IPR035979">
    <property type="entry name" value="RBD_domain_sf"/>
</dbReference>
<dbReference type="GeneID" id="34684641"/>
<dbReference type="EMBL" id="LN736361">
    <property type="protein sequence ID" value="CEP61223.1"/>
    <property type="molecule type" value="Genomic_DNA"/>
</dbReference>
<dbReference type="STRING" id="1245769.A0A0C7N715"/>
<dbReference type="Gene3D" id="3.30.70.330">
    <property type="match status" value="1"/>
</dbReference>
<dbReference type="GO" id="GO:0005737">
    <property type="term" value="C:cytoplasm"/>
    <property type="evidence" value="ECO:0007669"/>
    <property type="project" value="TreeGrafter"/>
</dbReference>
<feature type="compositionally biased region" description="Polar residues" evidence="5">
    <location>
        <begin position="382"/>
        <end position="391"/>
    </location>
</feature>
<evidence type="ECO:0000256" key="1">
    <source>
        <dbReference type="ARBA" id="ARBA00004123"/>
    </source>
</evidence>
<protein>
    <submittedName>
        <fullName evidence="7">LALA0S02e09516g1_1</fullName>
    </submittedName>
</protein>
<keyword evidence="8" id="KW-1185">Reference proteome</keyword>
<evidence type="ECO:0000259" key="6">
    <source>
        <dbReference type="Pfam" id="PF03467"/>
    </source>
</evidence>
<dbReference type="GO" id="GO:0005730">
    <property type="term" value="C:nucleolus"/>
    <property type="evidence" value="ECO:0007669"/>
    <property type="project" value="TreeGrafter"/>
</dbReference>
<organism evidence="7 8">
    <name type="scientific">Lachancea lanzarotensis</name>
    <dbReference type="NCBI Taxonomy" id="1245769"/>
    <lineage>
        <taxon>Eukaryota</taxon>
        <taxon>Fungi</taxon>
        <taxon>Dikarya</taxon>
        <taxon>Ascomycota</taxon>
        <taxon>Saccharomycotina</taxon>
        <taxon>Saccharomycetes</taxon>
        <taxon>Saccharomycetales</taxon>
        <taxon>Saccharomycetaceae</taxon>
        <taxon>Lachancea</taxon>
    </lineage>
</organism>
<evidence type="ECO:0000313" key="8">
    <source>
        <dbReference type="Proteomes" id="UP000054304"/>
    </source>
</evidence>
<proteinExistence type="inferred from homology"/>
<dbReference type="OrthoDB" id="18087at2759"/>
<feature type="compositionally biased region" description="Basic and acidic residues" evidence="5">
    <location>
        <begin position="1"/>
        <end position="36"/>
    </location>
</feature>
<feature type="compositionally biased region" description="Basic residues" evidence="5">
    <location>
        <begin position="255"/>
        <end position="271"/>
    </location>
</feature>
<feature type="compositionally biased region" description="Basic and acidic residues" evidence="5">
    <location>
        <begin position="303"/>
        <end position="312"/>
    </location>
</feature>
<comment type="similarity">
    <text evidence="2">Belongs to the RENT3 family.</text>
</comment>
<dbReference type="PANTHER" id="PTHR13112:SF0">
    <property type="entry name" value="FI21285P1"/>
    <property type="match status" value="1"/>
</dbReference>
<dbReference type="GO" id="GO:0000184">
    <property type="term" value="P:nuclear-transcribed mRNA catabolic process, nonsense-mediated decay"/>
    <property type="evidence" value="ECO:0007669"/>
    <property type="project" value="UniProtKB-KW"/>
</dbReference>
<accession>A0A0C7N715</accession>
<evidence type="ECO:0000313" key="7">
    <source>
        <dbReference type="EMBL" id="CEP61223.1"/>
    </source>
</evidence>
<dbReference type="GO" id="GO:0003729">
    <property type="term" value="F:mRNA binding"/>
    <property type="evidence" value="ECO:0007669"/>
    <property type="project" value="TreeGrafter"/>
</dbReference>
<dbReference type="Proteomes" id="UP000054304">
    <property type="component" value="Unassembled WGS sequence"/>
</dbReference>
<feature type="region of interest" description="Disordered" evidence="5">
    <location>
        <begin position="1"/>
        <end position="65"/>
    </location>
</feature>
<feature type="domain" description="UPF3" evidence="6">
    <location>
        <begin position="67"/>
        <end position="215"/>
    </location>
</feature>
<dbReference type="InterPro" id="IPR012677">
    <property type="entry name" value="Nucleotide-bd_a/b_plait_sf"/>
</dbReference>
<dbReference type="InterPro" id="IPR005120">
    <property type="entry name" value="UPF3_dom"/>
</dbReference>
<gene>
    <name evidence="7" type="ORF">LALA0_S02e09516g</name>
</gene>
<evidence type="ECO:0000256" key="2">
    <source>
        <dbReference type="ARBA" id="ARBA00005991"/>
    </source>
</evidence>
<feature type="region of interest" description="Disordered" evidence="5">
    <location>
        <begin position="247"/>
        <end position="391"/>
    </location>
</feature>
<reference evidence="7 8" key="1">
    <citation type="submission" date="2014-12" db="EMBL/GenBank/DDBJ databases">
        <authorList>
            <person name="Neuveglise Cecile"/>
        </authorList>
    </citation>
    <scope>NUCLEOTIDE SEQUENCE [LARGE SCALE GENOMIC DNA]</scope>
    <source>
        <strain evidence="7 8">CBS 12615</strain>
    </source>
</reference>
<dbReference type="Pfam" id="PF03467">
    <property type="entry name" value="Smg4_UPF3"/>
    <property type="match status" value="1"/>
</dbReference>
<dbReference type="RefSeq" id="XP_022627459.1">
    <property type="nucleotide sequence ID" value="XM_022773989.1"/>
</dbReference>
<dbReference type="InterPro" id="IPR039722">
    <property type="entry name" value="Upf3"/>
</dbReference>
<keyword evidence="4" id="KW-0539">Nucleus</keyword>
<evidence type="ECO:0000256" key="4">
    <source>
        <dbReference type="ARBA" id="ARBA00023242"/>
    </source>
</evidence>
<sequence>MDERSRGSVEHELKRSADGKGGDKKKTGVQKLKNEAKGPTSAGGPGSSKSKKKSKRNKEQTTVPAAQHKIVIRLLPPDLTSEHFFETLQKELGAGAQFLADNVDSQYYVQGHYSRKPFKLPTYSRAYLTFYELSKLHEFVGKIKNLKFTDDSNTSMVPVTAMSPYVKRLKNEDRKGMKNHKAVLEGTIEKDKTFQTFLKSMALMNDHKEEYGYSDLSVIQPLQKALDRKLEDEARIRNQGERAVIALAGEGAKEKTKKNKTKKKTKSKNKKPVGEVTEPKKKTKNTGNAKGASNKQNMVIIEEAGRRELQRRDRVKKMEKKSKAVDQGGPGTTIDSNVQSKKKPAQKKSKQKKKAQGKGKKKDGSVEASSPNNFAKAESGDQKTSAQPVSG</sequence>
<evidence type="ECO:0000256" key="3">
    <source>
        <dbReference type="ARBA" id="ARBA00023161"/>
    </source>
</evidence>
<feature type="compositionally biased region" description="Basic residues" evidence="5">
    <location>
        <begin position="340"/>
        <end position="361"/>
    </location>
</feature>
<comment type="subcellular location">
    <subcellularLocation>
        <location evidence="1">Nucleus</location>
    </subcellularLocation>
</comment>
<dbReference type="GO" id="GO:0045727">
    <property type="term" value="P:positive regulation of translation"/>
    <property type="evidence" value="ECO:0007669"/>
    <property type="project" value="TreeGrafter"/>
</dbReference>
<dbReference type="HOGENOM" id="CLU_706093_0_0_1"/>